<reference evidence="2" key="1">
    <citation type="journal article" date="1996" name="Mol. Microbiol.">
        <title>Organizational characteristics and information content of an archaeal genome: 156 kb of sequence from Sulfolobus solfataricus P2.</title>
        <authorList>
            <person name="Sensen C.W."/>
            <person name="Klenk H.P."/>
            <person name="Singh R.K."/>
            <person name="Allard G."/>
            <person name="Chan C.C."/>
            <person name="Liu Q.Y."/>
            <person name="Penny S.L."/>
            <person name="Young F."/>
            <person name="Schenk M.E."/>
            <person name="Gaasterland T."/>
            <person name="Doolittle W.F."/>
            <person name="Ragan M.A."/>
            <person name="Charlebois R.L."/>
        </authorList>
    </citation>
    <scope>NUCLEOTIDE SEQUENCE</scope>
    <source>
        <strain evidence="2">P2</strain>
    </source>
</reference>
<sequence>MESNCGISPCAGDQNTFSKRKISSAILTHLDICSDAFSITIFSSLLLSLFISSITSFLSTTIYFPDLNASSLRLFKLTFLPFKKYLPPISSTKSISLAINPPLIMRKSTLFDFAIFSDLLNEYSEP</sequence>
<feature type="transmembrane region" description="Helical" evidence="1">
    <location>
        <begin position="37"/>
        <end position="64"/>
    </location>
</feature>
<keyword evidence="1" id="KW-0812">Transmembrane</keyword>
<keyword evidence="1" id="KW-1133">Transmembrane helix</keyword>
<dbReference type="EMBL" id="Y08256">
    <property type="protein sequence ID" value="CAA69497.1"/>
    <property type="molecule type" value="Genomic_DNA"/>
</dbReference>
<dbReference type="PIR" id="S73081">
    <property type="entry name" value="S73081"/>
</dbReference>
<evidence type="ECO:0000256" key="1">
    <source>
        <dbReference type="SAM" id="Phobius"/>
    </source>
</evidence>
<proteinExistence type="predicted"/>
<dbReference type="AlphaFoldDB" id="P95861"/>
<accession>P95861</accession>
<evidence type="ECO:0000313" key="2">
    <source>
        <dbReference type="EMBL" id="CAA69497.1"/>
    </source>
</evidence>
<keyword evidence="1" id="KW-0472">Membrane</keyword>
<name>P95861_SACSO</name>
<protein>
    <submittedName>
        <fullName evidence="2">Orf c06014 protein</fullName>
    </submittedName>
</protein>
<organism evidence="2">
    <name type="scientific">Saccharolobus solfataricus</name>
    <name type="common">Sulfolobus solfataricus</name>
    <dbReference type="NCBI Taxonomy" id="2287"/>
    <lineage>
        <taxon>Archaea</taxon>
        <taxon>Thermoproteota</taxon>
        <taxon>Thermoprotei</taxon>
        <taxon>Sulfolobales</taxon>
        <taxon>Sulfolobaceae</taxon>
        <taxon>Saccharolobus</taxon>
    </lineage>
</organism>
<gene>
    <name evidence="2" type="primary">orf c06014</name>
</gene>